<dbReference type="SMART" id="SM01100">
    <property type="entry name" value="CRAL_TRIO_N"/>
    <property type="match status" value="1"/>
</dbReference>
<accession>A0A087USG9</accession>
<dbReference type="Gene3D" id="1.10.8.20">
    <property type="entry name" value="N-terminal domain of phosphatidylinositol transfer protein sec14p"/>
    <property type="match status" value="1"/>
</dbReference>
<dbReference type="Gene3D" id="3.40.525.10">
    <property type="entry name" value="CRAL-TRIO lipid binding domain"/>
    <property type="match status" value="1"/>
</dbReference>
<dbReference type="STRING" id="407821.A0A087USG9"/>
<dbReference type="SUPFAM" id="SSF52087">
    <property type="entry name" value="CRAL/TRIO domain"/>
    <property type="match status" value="1"/>
</dbReference>
<dbReference type="Pfam" id="PF00650">
    <property type="entry name" value="CRAL_TRIO"/>
    <property type="match status" value="1"/>
</dbReference>
<dbReference type="SMART" id="SM00516">
    <property type="entry name" value="SEC14"/>
    <property type="match status" value="1"/>
</dbReference>
<name>A0A087USG9_STEMI</name>
<evidence type="ECO:0000313" key="3">
    <source>
        <dbReference type="Proteomes" id="UP000054359"/>
    </source>
</evidence>
<dbReference type="GO" id="GO:0016020">
    <property type="term" value="C:membrane"/>
    <property type="evidence" value="ECO:0007669"/>
    <property type="project" value="TreeGrafter"/>
</dbReference>
<sequence length="297" mass="34711">MFIRDPSTARIGVEILPLEVGYLPEFFQKKAEVELHDTPDRRVQGLRQLKEMAKNDKNLASLNFDDDFLLQYLRCRKFNVARAFSQLKSFVNLRKKNPALFTNYRFEQTVKSMRNKIVTLLPYRCQDGCAIFLIQLDNWDPEDFPPEEVKRMVVILLLQSLRDPMTQVNGFKAIFDVKSNPIRHIRYCTPQNMYLLYHGTQECSPGRFKQIHVVNQSPTFKAAWLLIKPFLSDKLKKRIYFHSTPETLFNFFPRAVLPIHYGGELEDYDMTNWLKNVMQPEKLATIGGGVSPEKKAK</sequence>
<keyword evidence="3" id="KW-1185">Reference proteome</keyword>
<feature type="domain" description="CRAL-TRIO" evidence="1">
    <location>
        <begin position="108"/>
        <end position="269"/>
    </location>
</feature>
<dbReference type="EMBL" id="KK121355">
    <property type="protein sequence ID" value="KFM80308.1"/>
    <property type="molecule type" value="Genomic_DNA"/>
</dbReference>
<dbReference type="SUPFAM" id="SSF46938">
    <property type="entry name" value="CRAL/TRIO N-terminal domain"/>
    <property type="match status" value="1"/>
</dbReference>
<feature type="non-terminal residue" evidence="2">
    <location>
        <position position="297"/>
    </location>
</feature>
<proteinExistence type="predicted"/>
<protein>
    <submittedName>
        <fullName evidence="2">Clavesin-1</fullName>
    </submittedName>
</protein>
<dbReference type="OrthoDB" id="6430780at2759"/>
<evidence type="ECO:0000259" key="1">
    <source>
        <dbReference type="PROSITE" id="PS50191"/>
    </source>
</evidence>
<dbReference type="Proteomes" id="UP000054359">
    <property type="component" value="Unassembled WGS sequence"/>
</dbReference>
<dbReference type="Gene3D" id="1.20.5.1200">
    <property type="entry name" value="Alpha-tocopherol transfer"/>
    <property type="match status" value="1"/>
</dbReference>
<dbReference type="Pfam" id="PF03765">
    <property type="entry name" value="CRAL_TRIO_N"/>
    <property type="match status" value="1"/>
</dbReference>
<reference evidence="2 3" key="1">
    <citation type="submission" date="2013-11" db="EMBL/GenBank/DDBJ databases">
        <title>Genome sequencing of Stegodyphus mimosarum.</title>
        <authorList>
            <person name="Bechsgaard J."/>
        </authorList>
    </citation>
    <scope>NUCLEOTIDE SEQUENCE [LARGE SCALE GENOMIC DNA]</scope>
</reference>
<dbReference type="PANTHER" id="PTHR10174">
    <property type="entry name" value="ALPHA-TOCOPHEROL TRANSFER PROTEIN-RELATED"/>
    <property type="match status" value="1"/>
</dbReference>
<dbReference type="InterPro" id="IPR036865">
    <property type="entry name" value="CRAL-TRIO_dom_sf"/>
</dbReference>
<gene>
    <name evidence="2" type="ORF">X975_23264</name>
</gene>
<dbReference type="OMA" id="LIQLDNW"/>
<dbReference type="GO" id="GO:1902936">
    <property type="term" value="F:phosphatidylinositol bisphosphate binding"/>
    <property type="evidence" value="ECO:0007669"/>
    <property type="project" value="TreeGrafter"/>
</dbReference>
<dbReference type="InterPro" id="IPR011074">
    <property type="entry name" value="CRAL/TRIO_N_dom"/>
</dbReference>
<dbReference type="CDD" id="cd00170">
    <property type="entry name" value="SEC14"/>
    <property type="match status" value="1"/>
</dbReference>
<evidence type="ECO:0000313" key="2">
    <source>
        <dbReference type="EMBL" id="KFM80308.1"/>
    </source>
</evidence>
<dbReference type="PROSITE" id="PS50191">
    <property type="entry name" value="CRAL_TRIO"/>
    <property type="match status" value="1"/>
</dbReference>
<organism evidence="2 3">
    <name type="scientific">Stegodyphus mimosarum</name>
    <name type="common">African social velvet spider</name>
    <dbReference type="NCBI Taxonomy" id="407821"/>
    <lineage>
        <taxon>Eukaryota</taxon>
        <taxon>Metazoa</taxon>
        <taxon>Ecdysozoa</taxon>
        <taxon>Arthropoda</taxon>
        <taxon>Chelicerata</taxon>
        <taxon>Arachnida</taxon>
        <taxon>Araneae</taxon>
        <taxon>Araneomorphae</taxon>
        <taxon>Entelegynae</taxon>
        <taxon>Eresoidea</taxon>
        <taxon>Eresidae</taxon>
        <taxon>Stegodyphus</taxon>
    </lineage>
</organism>
<dbReference type="InterPro" id="IPR001251">
    <property type="entry name" value="CRAL-TRIO_dom"/>
</dbReference>
<dbReference type="AlphaFoldDB" id="A0A087USG9"/>
<dbReference type="PRINTS" id="PR00180">
    <property type="entry name" value="CRETINALDHBP"/>
</dbReference>
<dbReference type="PANTHER" id="PTHR10174:SF130">
    <property type="entry name" value="ALPHA-TOCOPHEROL TRANSFER PROTEIN-LIKE"/>
    <property type="match status" value="1"/>
</dbReference>
<dbReference type="InterPro" id="IPR036273">
    <property type="entry name" value="CRAL/TRIO_N_dom_sf"/>
</dbReference>